<dbReference type="PANTHER" id="PTHR23055">
    <property type="entry name" value="CALCIUM BINDING PROTEINS"/>
    <property type="match status" value="1"/>
</dbReference>
<dbReference type="InterPro" id="IPR002048">
    <property type="entry name" value="EF_hand_dom"/>
</dbReference>
<dbReference type="InterPro" id="IPR018247">
    <property type="entry name" value="EF_Hand_1_Ca_BS"/>
</dbReference>
<dbReference type="InterPro" id="IPR028846">
    <property type="entry name" value="Recoverin"/>
</dbReference>
<dbReference type="GO" id="GO:0005509">
    <property type="term" value="F:calcium ion binding"/>
    <property type="evidence" value="ECO:0007669"/>
    <property type="project" value="InterPro"/>
</dbReference>
<proteinExistence type="predicted"/>
<dbReference type="AlphaFoldDB" id="A0A914UTC5"/>
<feature type="domain" description="EF-hand" evidence="5">
    <location>
        <begin position="209"/>
        <end position="244"/>
    </location>
</feature>
<keyword evidence="3" id="KW-0106">Calcium</keyword>
<evidence type="ECO:0000313" key="6">
    <source>
        <dbReference type="Proteomes" id="UP000887566"/>
    </source>
</evidence>
<evidence type="ECO:0000256" key="1">
    <source>
        <dbReference type="ARBA" id="ARBA00022723"/>
    </source>
</evidence>
<dbReference type="SUPFAM" id="SSF47473">
    <property type="entry name" value="EF-hand"/>
    <property type="match status" value="1"/>
</dbReference>
<name>A0A914UTC5_9BILA</name>
<dbReference type="SMART" id="SM00054">
    <property type="entry name" value="EFh"/>
    <property type="match status" value="2"/>
</dbReference>
<keyword evidence="1" id="KW-0479">Metal-binding</keyword>
<dbReference type="Gene3D" id="1.10.238.10">
    <property type="entry name" value="EF-hand"/>
    <property type="match status" value="1"/>
</dbReference>
<dbReference type="InterPro" id="IPR011992">
    <property type="entry name" value="EF-hand-dom_pair"/>
</dbReference>
<dbReference type="PANTHER" id="PTHR23055:SF56">
    <property type="entry name" value="EF-HAND DOMAIN-CONTAINING PROTEIN"/>
    <property type="match status" value="1"/>
</dbReference>
<dbReference type="PRINTS" id="PR00450">
    <property type="entry name" value="RECOVERIN"/>
</dbReference>
<accession>A0A914UTC5</accession>
<dbReference type="CDD" id="cd00051">
    <property type="entry name" value="EFh"/>
    <property type="match status" value="1"/>
</dbReference>
<evidence type="ECO:0000256" key="4">
    <source>
        <dbReference type="SAM" id="MobiDB-lite"/>
    </source>
</evidence>
<evidence type="ECO:0000256" key="3">
    <source>
        <dbReference type="ARBA" id="ARBA00022837"/>
    </source>
</evidence>
<dbReference type="PROSITE" id="PS50222">
    <property type="entry name" value="EF_HAND_2"/>
    <property type="match status" value="2"/>
</dbReference>
<evidence type="ECO:0000256" key="2">
    <source>
        <dbReference type="ARBA" id="ARBA00022737"/>
    </source>
</evidence>
<feature type="domain" description="EF-hand" evidence="5">
    <location>
        <begin position="125"/>
        <end position="160"/>
    </location>
</feature>
<dbReference type="Pfam" id="PF00036">
    <property type="entry name" value="EF-hand_1"/>
    <property type="match status" value="1"/>
</dbReference>
<keyword evidence="2" id="KW-0677">Repeat</keyword>
<keyword evidence="6" id="KW-1185">Reference proteome</keyword>
<protein>
    <submittedName>
        <fullName evidence="7">EF-hand domain-containing protein</fullName>
    </submittedName>
</protein>
<evidence type="ECO:0000259" key="5">
    <source>
        <dbReference type="PROSITE" id="PS50222"/>
    </source>
</evidence>
<dbReference type="WBParaSite" id="PSAMB.scaffold11size140128.g89.t1">
    <property type="protein sequence ID" value="PSAMB.scaffold11size140128.g89.t1"/>
    <property type="gene ID" value="PSAMB.scaffold11size140128.g89"/>
</dbReference>
<evidence type="ECO:0000313" key="7">
    <source>
        <dbReference type="WBParaSite" id="PSAMB.scaffold11size140128.g89.t1"/>
    </source>
</evidence>
<feature type="compositionally biased region" description="Basic and acidic residues" evidence="4">
    <location>
        <begin position="59"/>
        <end position="73"/>
    </location>
</feature>
<reference evidence="7" key="1">
    <citation type="submission" date="2022-11" db="UniProtKB">
        <authorList>
            <consortium name="WormBaseParasite"/>
        </authorList>
    </citation>
    <scope>IDENTIFICATION</scope>
</reference>
<organism evidence="6 7">
    <name type="scientific">Plectus sambesii</name>
    <dbReference type="NCBI Taxonomy" id="2011161"/>
    <lineage>
        <taxon>Eukaryota</taxon>
        <taxon>Metazoa</taxon>
        <taxon>Ecdysozoa</taxon>
        <taxon>Nematoda</taxon>
        <taxon>Chromadorea</taxon>
        <taxon>Plectida</taxon>
        <taxon>Plectina</taxon>
        <taxon>Plectoidea</taxon>
        <taxon>Plectidae</taxon>
        <taxon>Plectus</taxon>
    </lineage>
</organism>
<feature type="region of interest" description="Disordered" evidence="4">
    <location>
        <begin position="59"/>
        <end position="78"/>
    </location>
</feature>
<feature type="region of interest" description="Disordered" evidence="4">
    <location>
        <begin position="1"/>
        <end position="20"/>
    </location>
</feature>
<dbReference type="PROSITE" id="PS00018">
    <property type="entry name" value="EF_HAND_1"/>
    <property type="match status" value="2"/>
</dbReference>
<dbReference type="Pfam" id="PF13499">
    <property type="entry name" value="EF-hand_7"/>
    <property type="match status" value="1"/>
</dbReference>
<sequence length="257" mass="29459">MAETESLPDEPSIKSSHRLSGTWGSLRRRAAYVVDRINLHPGIVLQRLSSFNSISPPEMERLKSVTERQESRNRPASLQKVVEGTHFTQKEVQSFYRSFKQTAPSGHVDQLTFRHVFEQLFPQGNAETYADFVFETFDLDHNGSINFEEFVRALSTLSRGTLDEKLDWIYRLYDTKDIGYISWERLYALISSIDEIIGRGALPTITRKERVAYTNEIFQKLDLDKDGVISRDEFLVACKQDETICESIAALNTVLVV</sequence>
<dbReference type="Proteomes" id="UP000887566">
    <property type="component" value="Unplaced"/>
</dbReference>